<dbReference type="PANTHER" id="PTHR47371:SF3">
    <property type="entry name" value="PHOSPHOGLYCEROL TRANSFERASE I"/>
    <property type="match status" value="1"/>
</dbReference>
<dbReference type="EMBL" id="JBHRYN010000005">
    <property type="protein sequence ID" value="MFC3700472.1"/>
    <property type="molecule type" value="Genomic_DNA"/>
</dbReference>
<evidence type="ECO:0000313" key="8">
    <source>
        <dbReference type="EMBL" id="MFC3700472.1"/>
    </source>
</evidence>
<dbReference type="Gene3D" id="3.40.720.10">
    <property type="entry name" value="Alkaline Phosphatase, subunit A"/>
    <property type="match status" value="1"/>
</dbReference>
<name>A0ABV7WN06_9GAMM</name>
<feature type="transmembrane region" description="Helical" evidence="6">
    <location>
        <begin position="95"/>
        <end position="119"/>
    </location>
</feature>
<dbReference type="SUPFAM" id="SSF53649">
    <property type="entry name" value="Alkaline phosphatase-like"/>
    <property type="match status" value="1"/>
</dbReference>
<accession>A0ABV7WN06</accession>
<keyword evidence="9" id="KW-1185">Reference proteome</keyword>
<dbReference type="InterPro" id="IPR050448">
    <property type="entry name" value="OpgB/LTA_synthase_biosynth"/>
</dbReference>
<reference evidence="9" key="1">
    <citation type="journal article" date="2019" name="Int. J. Syst. Evol. Microbiol.">
        <title>The Global Catalogue of Microorganisms (GCM) 10K type strain sequencing project: providing services to taxonomists for standard genome sequencing and annotation.</title>
        <authorList>
            <consortium name="The Broad Institute Genomics Platform"/>
            <consortium name="The Broad Institute Genome Sequencing Center for Infectious Disease"/>
            <person name="Wu L."/>
            <person name="Ma J."/>
        </authorList>
    </citation>
    <scope>NUCLEOTIDE SEQUENCE [LARGE SCALE GENOMIC DNA]</scope>
    <source>
        <strain evidence="9">CECT 8288</strain>
    </source>
</reference>
<feature type="domain" description="Sulfatase N-terminal" evidence="7">
    <location>
        <begin position="216"/>
        <end position="472"/>
    </location>
</feature>
<keyword evidence="4 6" id="KW-1133">Transmembrane helix</keyword>
<proteinExistence type="predicted"/>
<dbReference type="InterPro" id="IPR017850">
    <property type="entry name" value="Alkaline_phosphatase_core_sf"/>
</dbReference>
<evidence type="ECO:0000256" key="5">
    <source>
        <dbReference type="ARBA" id="ARBA00023136"/>
    </source>
</evidence>
<feature type="transmembrane region" description="Helical" evidence="6">
    <location>
        <begin position="29"/>
        <end position="48"/>
    </location>
</feature>
<gene>
    <name evidence="8" type="ORF">ACFOND_02385</name>
</gene>
<evidence type="ECO:0000256" key="3">
    <source>
        <dbReference type="ARBA" id="ARBA00022692"/>
    </source>
</evidence>
<protein>
    <submittedName>
        <fullName evidence="8">Sulfatase-like hydrolase/transferase</fullName>
    </submittedName>
</protein>
<keyword evidence="2" id="KW-1003">Cell membrane</keyword>
<dbReference type="Pfam" id="PF00884">
    <property type="entry name" value="Sulfatase"/>
    <property type="match status" value="1"/>
</dbReference>
<feature type="transmembrane region" description="Helical" evidence="6">
    <location>
        <begin position="57"/>
        <end position="75"/>
    </location>
</feature>
<evidence type="ECO:0000259" key="7">
    <source>
        <dbReference type="Pfam" id="PF00884"/>
    </source>
</evidence>
<evidence type="ECO:0000256" key="2">
    <source>
        <dbReference type="ARBA" id="ARBA00022475"/>
    </source>
</evidence>
<evidence type="ECO:0000256" key="1">
    <source>
        <dbReference type="ARBA" id="ARBA00004651"/>
    </source>
</evidence>
<dbReference type="InterPro" id="IPR000917">
    <property type="entry name" value="Sulfatase_N"/>
</dbReference>
<dbReference type="RefSeq" id="WP_377362089.1">
    <property type="nucleotide sequence ID" value="NZ_JBHRYN010000005.1"/>
</dbReference>
<dbReference type="PANTHER" id="PTHR47371">
    <property type="entry name" value="LIPOTEICHOIC ACID SYNTHASE"/>
    <property type="match status" value="1"/>
</dbReference>
<evidence type="ECO:0000256" key="6">
    <source>
        <dbReference type="SAM" id="Phobius"/>
    </source>
</evidence>
<dbReference type="Proteomes" id="UP001595710">
    <property type="component" value="Unassembled WGS sequence"/>
</dbReference>
<sequence length="534" mass="61174">MAVLKIICWLIVYSALASGLGGLNSDKGQFYFEVPLILLICLPIYFGLEGRVKFPSFFALLPILILYLFLDFFYFNMGRLFKLNDIAEFNELIGVLSWIGIVALMLVFIGAFSLFAFLVMKVSSKIIMLSSFPLVVFIGLLYIKPSFIVSFIDQFSFKVHHVVLEKNVKDNGRIVTLFYLEALRNQALEDVEVKEGWLDGEIANISDTLKNSPKRNIHLIVMESLLDPYLFSGIELPDNYLSPWMKNLTNYRNYSLSPAYGGSTAQAEFELLCGAPALSQYGTIEFNQFSGYETSCLPNWLKSSGYTAISQNAYKPSYFNKLNAYKSTGFENSFFPKEYLVTGDSHLSTQLTGSAGEYMFDSDFFEQAIDHFLESHKSTFGLNYMLGVYGHYNFYFDETRFQPVVDLKSTEFEGIENIVNQYYYRAISIEENVKSLIDRDPNSLILVVSDHLPLSPTTKEYYTERGYPDPYLNVFYFFDRGKPIKYEGIYNHYDLPWLLINRLSSNRCELCSLGREIKSNRYTQVLANAMIGEN</sequence>
<comment type="caution">
    <text evidence="8">The sequence shown here is derived from an EMBL/GenBank/DDBJ whole genome shotgun (WGS) entry which is preliminary data.</text>
</comment>
<evidence type="ECO:0000256" key="4">
    <source>
        <dbReference type="ARBA" id="ARBA00022989"/>
    </source>
</evidence>
<feature type="transmembrane region" description="Helical" evidence="6">
    <location>
        <begin position="126"/>
        <end position="143"/>
    </location>
</feature>
<keyword evidence="3 6" id="KW-0812">Transmembrane</keyword>
<keyword evidence="5 6" id="KW-0472">Membrane</keyword>
<organism evidence="8 9">
    <name type="scientific">Reinekea marina</name>
    <dbReference type="NCBI Taxonomy" id="1310421"/>
    <lineage>
        <taxon>Bacteria</taxon>
        <taxon>Pseudomonadati</taxon>
        <taxon>Pseudomonadota</taxon>
        <taxon>Gammaproteobacteria</taxon>
        <taxon>Oceanospirillales</taxon>
        <taxon>Saccharospirillaceae</taxon>
        <taxon>Reinekea</taxon>
    </lineage>
</organism>
<evidence type="ECO:0000313" key="9">
    <source>
        <dbReference type="Proteomes" id="UP001595710"/>
    </source>
</evidence>
<comment type="subcellular location">
    <subcellularLocation>
        <location evidence="1">Cell membrane</location>
        <topology evidence="1">Multi-pass membrane protein</topology>
    </subcellularLocation>
</comment>